<name>A0A8S9YIM2_9TREM</name>
<gene>
    <name evidence="10" type="ORF">EG68_11859</name>
</gene>
<comment type="caution">
    <text evidence="10">The sequence shown here is derived from an EMBL/GenBank/DDBJ whole genome shotgun (WGS) entry which is preliminary data.</text>
</comment>
<evidence type="ECO:0000313" key="11">
    <source>
        <dbReference type="Proteomes" id="UP000822476"/>
    </source>
</evidence>
<dbReference type="Pfam" id="PF01414">
    <property type="entry name" value="DSL"/>
    <property type="match status" value="1"/>
</dbReference>
<keyword evidence="11" id="KW-1185">Reference proteome</keyword>
<evidence type="ECO:0000256" key="5">
    <source>
        <dbReference type="ARBA" id="ARBA00022966"/>
    </source>
</evidence>
<feature type="domain" description="DSL" evidence="8">
    <location>
        <begin position="572"/>
        <end position="607"/>
    </location>
</feature>
<keyword evidence="2" id="KW-0245">EGF-like domain</keyword>
<dbReference type="PANTHER" id="PTHR11412">
    <property type="entry name" value="MACROGLOBULIN / COMPLEMENT"/>
    <property type="match status" value="1"/>
</dbReference>
<organism evidence="10 11">
    <name type="scientific">Paragonimus skrjabini miyazakii</name>
    <dbReference type="NCBI Taxonomy" id="59628"/>
    <lineage>
        <taxon>Eukaryota</taxon>
        <taxon>Metazoa</taxon>
        <taxon>Spiralia</taxon>
        <taxon>Lophotrochozoa</taxon>
        <taxon>Platyhelminthes</taxon>
        <taxon>Trematoda</taxon>
        <taxon>Digenea</taxon>
        <taxon>Plagiorchiida</taxon>
        <taxon>Troglotremata</taxon>
        <taxon>Troglotrematidae</taxon>
        <taxon>Paragonimus</taxon>
    </lineage>
</organism>
<evidence type="ECO:0000256" key="4">
    <source>
        <dbReference type="ARBA" id="ARBA00022737"/>
    </source>
</evidence>
<dbReference type="InterPro" id="IPR011626">
    <property type="entry name" value="Alpha-macroglobulin_TED"/>
</dbReference>
<dbReference type="Proteomes" id="UP000822476">
    <property type="component" value="Unassembled WGS sequence"/>
</dbReference>
<dbReference type="GO" id="GO:0007154">
    <property type="term" value="P:cell communication"/>
    <property type="evidence" value="ECO:0007669"/>
    <property type="project" value="InterPro"/>
</dbReference>
<evidence type="ECO:0000256" key="1">
    <source>
        <dbReference type="ARBA" id="ARBA00022473"/>
    </source>
</evidence>
<accession>A0A8S9YIM2</accession>
<dbReference type="Gene3D" id="1.50.10.20">
    <property type="match status" value="1"/>
</dbReference>
<evidence type="ECO:0000256" key="2">
    <source>
        <dbReference type="ARBA" id="ARBA00022536"/>
    </source>
</evidence>
<dbReference type="InterPro" id="IPR050473">
    <property type="entry name" value="A2M/Complement_sys"/>
</dbReference>
<dbReference type="SUPFAM" id="SSF48239">
    <property type="entry name" value="Terpenoid cyclases/Protein prenyltransferases"/>
    <property type="match status" value="1"/>
</dbReference>
<protein>
    <submittedName>
        <fullName evidence="10">Uncharacterized protein</fullName>
    </submittedName>
</protein>
<evidence type="ECO:0000256" key="3">
    <source>
        <dbReference type="ARBA" id="ARBA00022729"/>
    </source>
</evidence>
<feature type="domain" description="Alpha-macroglobulin-like TED" evidence="9">
    <location>
        <begin position="1086"/>
        <end position="1416"/>
    </location>
</feature>
<reference evidence="10" key="1">
    <citation type="submission" date="2019-07" db="EMBL/GenBank/DDBJ databases">
        <title>Annotation for the trematode Paragonimus miyazaki's.</title>
        <authorList>
            <person name="Choi Y.-J."/>
        </authorList>
    </citation>
    <scope>NUCLEOTIDE SEQUENCE</scope>
    <source>
        <strain evidence="10">Japan</strain>
    </source>
</reference>
<evidence type="ECO:0000259" key="9">
    <source>
        <dbReference type="Pfam" id="PF07678"/>
    </source>
</evidence>
<feature type="signal peptide" evidence="7">
    <location>
        <begin position="1"/>
        <end position="19"/>
    </location>
</feature>
<dbReference type="GO" id="GO:0016020">
    <property type="term" value="C:membrane"/>
    <property type="evidence" value="ECO:0007669"/>
    <property type="project" value="InterPro"/>
</dbReference>
<feature type="chain" id="PRO_5035891055" evidence="7">
    <location>
        <begin position="20"/>
        <end position="1816"/>
    </location>
</feature>
<dbReference type="EMBL" id="JTDE01009361">
    <property type="protein sequence ID" value="KAF7234480.1"/>
    <property type="molecule type" value="Genomic_DNA"/>
</dbReference>
<dbReference type="GO" id="GO:0005615">
    <property type="term" value="C:extracellular space"/>
    <property type="evidence" value="ECO:0007669"/>
    <property type="project" value="InterPro"/>
</dbReference>
<keyword evidence="4" id="KW-0677">Repeat</keyword>
<dbReference type="Gene3D" id="2.10.25.10">
    <property type="entry name" value="Laminin"/>
    <property type="match status" value="1"/>
</dbReference>
<dbReference type="InterPro" id="IPR008930">
    <property type="entry name" value="Terpenoid_cyclase/PrenylTrfase"/>
</dbReference>
<dbReference type="PANTHER" id="PTHR11412:SF136">
    <property type="entry name" value="CD109 ANTIGEN"/>
    <property type="match status" value="1"/>
</dbReference>
<evidence type="ECO:0000256" key="6">
    <source>
        <dbReference type="ARBA" id="ARBA00023157"/>
    </source>
</evidence>
<sequence>MPTHSGVFLLISVAFVVNAWDPYPDSFPTLGPIVSIAPVHLEFGQTAQIHAFTTRPVVIRLKTLSNRQNQFELNEQYFSRPFHNFHRTIIDYDCPLDVEDLEEDMTKWPVRVQLTVNFLDQKSDQTEEENEPIVIKHRFTVSRRDKMLFIETDKPQYKQNETVHLSVSVIRPESWTLYKTANLSERITAMVDSDRIDSLIVRTPIGVTVEQWTNITEDQAQVLSVSLPADAMPGNWSIVCSTGEFEARTVFLVSDVMYALPTVHFGPMLWSQLKHDLVQVKLCANASDGKPARGPVKLQICQCWLDEHMELVSESSYFKMSTDSWKLLRTGVCPEFTVVSYPKPCAFDNSLFDEEGCAIFRIFLTDLTKGIEGVSEIDRLTVCTEFLDHPTNQSFGFCNQDQRPPSTDLKPFVNFPSFYKPGIPIRTKLTFNYGTCPWTTDQAPSNNLARRMKHVVQSTNSVDVTIPPIYSMQPMRIDAHLDTEDGSPWHLRELSSQTLNGMFSFSGEYIQVWSTGEQVNVDCTDSVQLTIMANTRITEIPLFVYGYARGTILPLNWTDAKSQANNANQTIDQRCKDQKELFGHYECMDDGTAKCLSGWQGHDCNQPICTRPCHPVNGFCSKPETCECHQGLMNVACYADEEAALDRIVTEPSNTTFAQINSTTSMLHPRVLNISSFPNIVGELPLVIFYIKQLDTDQLELITTHTTIYINDRQFCTSETQTDKERNDSLKPSISFKPNVARVGSNVTLTILLPIAANTQFNSRDIRCQVRVWDDRLLSMSTDAVGRNLLNAESFQSMLKLVPHRSTFPNLLASSHLDLWYGGFGQGFTTVGVDHSNEECSNPYQIPRIERAWQPKQKFWNFQTPLFRSDRPRAIANQLGMQYNFTVPSEGRYWRASVFCHGSYMGILSNVSSVLPVETDIDVELRAVSHAKLLELVRVDALVTVGSLLQSTCLLLRLKFIVDPERTQVNGPADHLHCACERGQYTYTTWVSLRLPGHCQISAELQVTYSPTDCDVADSVESVYVATRRAMHIIRTSPDKSEVLSGSFLTCITTDEESDSRKTAHIVVPQQFPPDVVQSTVKAYLSYSADVVGPTLMNYVDLAEEPVSNAYYHLAMVSTGAEILKFLREQATIDDQDFRNLSAQVYRMVVKHFNLLQDLRCVDNEYEFYADDCNNTDPWFNTLVYEVFGHFDRTRGSLWDSLDIDRAFRHSRRYGYYPWPIYFNVKSHTLQLLQSLQSMQDETGCIRWRDTHSTSHDSANSNFITVNAHVYVVLKNRLPHDMVRDNRVLVNIEKSIQSCLLNLTLDVYGNPRPIRYNSRTLAYLAHALSLMEPPVGAVNQLIRMLKRMARMSYSRVDGGEEEMYWESNNLEDTMDTTKHAYMALAETAPLVTELESVIRWIIRQQGWHGQFQTYQQLLSATSVLFDFSSRLTMFRKLYRPSNLEVNFQADTLDSPIHRKLTGRLRTIGEMIVLDESEPYISELTANFQIEQPFEACFVGKVAYLYRTKGSVVGIVTAKDRNYGLNISHSIPNRMGVAREEEECKYIFLELCFPTERNLTVRLYPQTGWALADAQNTHVQPHADKNPSSSIRWTFGQMDSVSIAHRNTDNSQYSEQLQEKREQPCVTVKYQRTGVVQLVQPLRLIVSDENEPFDEKIIDYRLPNCEVNMHEYRLNEILLVPASIHFAPCPQLVSSDTPQFVDTLVSLCDSLLYAFRFVGHELRAGEVHIHRIDHVGVVSSWSTWMEPSTKACFATNSSTVYMLAASELFRNNAHVIPFTHSLVDGFRKMLKNGTCTNLNTAIRLLKSETGQFGSIIV</sequence>
<dbReference type="OrthoDB" id="6267169at2759"/>
<keyword evidence="5" id="KW-0882">Thioester bond</keyword>
<evidence type="ECO:0000259" key="8">
    <source>
        <dbReference type="Pfam" id="PF01414"/>
    </source>
</evidence>
<dbReference type="Pfam" id="PF07678">
    <property type="entry name" value="TED_complement"/>
    <property type="match status" value="1"/>
</dbReference>
<evidence type="ECO:0000256" key="7">
    <source>
        <dbReference type="SAM" id="SignalP"/>
    </source>
</evidence>
<dbReference type="Gene3D" id="2.60.40.1930">
    <property type="match status" value="1"/>
</dbReference>
<keyword evidence="1" id="KW-0217">Developmental protein</keyword>
<dbReference type="InterPro" id="IPR001774">
    <property type="entry name" value="DSL"/>
</dbReference>
<keyword evidence="3 7" id="KW-0732">Signal</keyword>
<keyword evidence="6" id="KW-1015">Disulfide bond</keyword>
<evidence type="ECO:0000313" key="10">
    <source>
        <dbReference type="EMBL" id="KAF7234480.1"/>
    </source>
</evidence>
<proteinExistence type="predicted"/>